<keyword evidence="1" id="KW-0812">Transmembrane</keyword>
<dbReference type="AlphaFoldDB" id="A0A1W1X8F3"/>
<protein>
    <recommendedName>
        <fullName evidence="4">PelD GGDEF domain-containing protein</fullName>
    </recommendedName>
</protein>
<evidence type="ECO:0000256" key="1">
    <source>
        <dbReference type="SAM" id="Phobius"/>
    </source>
</evidence>
<keyword evidence="1" id="KW-1133">Transmembrane helix</keyword>
<sequence>MAFLGVEVLLSMGILGALYQRQALPGPMCAMALGFMALVFSLFYGVPGLLASAVGGALLGQEVLNLPLRAFLAAHFVQLGWAFAALALVAVSRTQWENKVASTAVHNHILTRRLERLNLDLAQRDHALREIFEKVLVETESPRLLYHGFRRLRFSEDRETLFRDLLELLYSHCHVEKSCVYEPIGENKYRRVAVFGASQLPETLLWKSEDMPEILRVAAREKQVIVPKQLGPQFVMGIPIVNRDGGLVYVVLVEEIRFVNFSENIITLLKVAALWIRSLIEDRVARDQLIPYSRYRSVVVIAPEHAGKMLKERVRHYDRLGLPYTLLQCQGTLDEETCRILEMQLRLFDGLYLMDDTNLVIFLAMVSEPHVTRVVDRIAARFPTLGIRPVRPQALKA</sequence>
<gene>
    <name evidence="2" type="ORF">SAMN02746041_00819</name>
</gene>
<accession>A0A1W1X8F3</accession>
<evidence type="ECO:0000313" key="3">
    <source>
        <dbReference type="Proteomes" id="UP000192783"/>
    </source>
</evidence>
<keyword evidence="3" id="KW-1185">Reference proteome</keyword>
<dbReference type="SUPFAM" id="SSF55781">
    <property type="entry name" value="GAF domain-like"/>
    <property type="match status" value="1"/>
</dbReference>
<name>A0A1W1X8F3_9BACT</name>
<dbReference type="Proteomes" id="UP000192783">
    <property type="component" value="Unassembled WGS sequence"/>
</dbReference>
<organism evidence="2 3">
    <name type="scientific">Desulfacinum hydrothermale DSM 13146</name>
    <dbReference type="NCBI Taxonomy" id="1121390"/>
    <lineage>
        <taxon>Bacteria</taxon>
        <taxon>Pseudomonadati</taxon>
        <taxon>Thermodesulfobacteriota</taxon>
        <taxon>Syntrophobacteria</taxon>
        <taxon>Syntrophobacterales</taxon>
        <taxon>Syntrophobacteraceae</taxon>
        <taxon>Desulfacinum</taxon>
    </lineage>
</organism>
<feature type="transmembrane region" description="Helical" evidence="1">
    <location>
        <begin position="33"/>
        <end position="59"/>
    </location>
</feature>
<feature type="transmembrane region" description="Helical" evidence="1">
    <location>
        <begin position="71"/>
        <end position="91"/>
    </location>
</feature>
<dbReference type="InterPro" id="IPR029016">
    <property type="entry name" value="GAF-like_dom_sf"/>
</dbReference>
<evidence type="ECO:0008006" key="4">
    <source>
        <dbReference type="Google" id="ProtNLM"/>
    </source>
</evidence>
<dbReference type="EMBL" id="FWXF01000003">
    <property type="protein sequence ID" value="SMC20110.1"/>
    <property type="molecule type" value="Genomic_DNA"/>
</dbReference>
<keyword evidence="1" id="KW-0472">Membrane</keyword>
<dbReference type="STRING" id="1121390.SAMN02746041_00819"/>
<dbReference type="Gene3D" id="3.30.450.40">
    <property type="match status" value="1"/>
</dbReference>
<reference evidence="2 3" key="1">
    <citation type="submission" date="2017-04" db="EMBL/GenBank/DDBJ databases">
        <authorList>
            <person name="Afonso C.L."/>
            <person name="Miller P.J."/>
            <person name="Scott M.A."/>
            <person name="Spackman E."/>
            <person name="Goraichik I."/>
            <person name="Dimitrov K.M."/>
            <person name="Suarez D.L."/>
            <person name="Swayne D.E."/>
        </authorList>
    </citation>
    <scope>NUCLEOTIDE SEQUENCE [LARGE SCALE GENOMIC DNA]</scope>
    <source>
        <strain evidence="2 3">DSM 13146</strain>
    </source>
</reference>
<evidence type="ECO:0000313" key="2">
    <source>
        <dbReference type="EMBL" id="SMC20110.1"/>
    </source>
</evidence>
<dbReference type="RefSeq" id="WP_170920327.1">
    <property type="nucleotide sequence ID" value="NZ_FWXF01000003.1"/>
</dbReference>
<proteinExistence type="predicted"/>